<dbReference type="OrthoDB" id="5593271at2759"/>
<sequence length="274" mass="28127">MHDTAVAVLVVAVLATVSCAAPLPQAELAPVGVDDTSGLDGNTGDLFDPMGQEIPANLSDDIAAAQDAPVEGAIDEEVALDTFLDGPWPDTAAPLDTPADGVGPDGIAQLDDGSSAGNPVSNLVGNSLTQIDDSVNVSNTDIDYPGNSELTGNTGTAVSGNNNEIMPIINAPVTVIINPDHHDSLHKHPVPQSPLSDRMPPPSLSASPQQQQPVPATQPALSQVPGSAENGQPLARQWPEPPLLNNPADGAVDPFAARIQQLILYAIAMSQSHV</sequence>
<keyword evidence="4" id="KW-1185">Reference proteome</keyword>
<feature type="signal peptide" evidence="2">
    <location>
        <begin position="1"/>
        <end position="20"/>
    </location>
</feature>
<feature type="region of interest" description="Disordered" evidence="1">
    <location>
        <begin position="179"/>
        <end position="249"/>
    </location>
</feature>
<organism evidence="3 4">
    <name type="scientific">Coemansia reversa (strain ATCC 12441 / NRRL 1564)</name>
    <dbReference type="NCBI Taxonomy" id="763665"/>
    <lineage>
        <taxon>Eukaryota</taxon>
        <taxon>Fungi</taxon>
        <taxon>Fungi incertae sedis</taxon>
        <taxon>Zoopagomycota</taxon>
        <taxon>Kickxellomycotina</taxon>
        <taxon>Kickxellomycetes</taxon>
        <taxon>Kickxellales</taxon>
        <taxon>Kickxellaceae</taxon>
        <taxon>Coemansia</taxon>
    </lineage>
</organism>
<reference evidence="3 4" key="1">
    <citation type="journal article" date="2015" name="Genome Biol. Evol.">
        <title>Phylogenomic analyses indicate that early fungi evolved digesting cell walls of algal ancestors of land plants.</title>
        <authorList>
            <person name="Chang Y."/>
            <person name="Wang S."/>
            <person name="Sekimoto S."/>
            <person name="Aerts A.L."/>
            <person name="Choi C."/>
            <person name="Clum A."/>
            <person name="LaButti K.M."/>
            <person name="Lindquist E.A."/>
            <person name="Yee Ngan C."/>
            <person name="Ohm R.A."/>
            <person name="Salamov A.A."/>
            <person name="Grigoriev I.V."/>
            <person name="Spatafora J.W."/>
            <person name="Berbee M.L."/>
        </authorList>
    </citation>
    <scope>NUCLEOTIDE SEQUENCE [LARGE SCALE GENOMIC DNA]</scope>
    <source>
        <strain evidence="3 4">NRRL 1564</strain>
    </source>
</reference>
<evidence type="ECO:0000313" key="4">
    <source>
        <dbReference type="Proteomes" id="UP000242474"/>
    </source>
</evidence>
<proteinExistence type="predicted"/>
<dbReference type="EMBL" id="KZ303499">
    <property type="protein sequence ID" value="PIA16583.1"/>
    <property type="molecule type" value="Genomic_DNA"/>
</dbReference>
<evidence type="ECO:0000256" key="2">
    <source>
        <dbReference type="SAM" id="SignalP"/>
    </source>
</evidence>
<gene>
    <name evidence="3" type="ORF">COEREDRAFT_81231</name>
</gene>
<keyword evidence="2" id="KW-0732">Signal</keyword>
<name>A0A2G5BC48_COERN</name>
<dbReference type="AlphaFoldDB" id="A0A2G5BC48"/>
<feature type="chain" id="PRO_5013908753" evidence="2">
    <location>
        <begin position="21"/>
        <end position="274"/>
    </location>
</feature>
<protein>
    <submittedName>
        <fullName evidence="3">Uncharacterized protein</fullName>
    </submittedName>
</protein>
<dbReference type="Proteomes" id="UP000242474">
    <property type="component" value="Unassembled WGS sequence"/>
</dbReference>
<evidence type="ECO:0000256" key="1">
    <source>
        <dbReference type="SAM" id="MobiDB-lite"/>
    </source>
</evidence>
<feature type="compositionally biased region" description="Low complexity" evidence="1">
    <location>
        <begin position="204"/>
        <end position="220"/>
    </location>
</feature>
<accession>A0A2G5BC48</accession>
<evidence type="ECO:0000313" key="3">
    <source>
        <dbReference type="EMBL" id="PIA16583.1"/>
    </source>
</evidence>